<dbReference type="EMBL" id="JAAYEE010000162">
    <property type="protein sequence ID" value="NLW35708.1"/>
    <property type="molecule type" value="Genomic_DNA"/>
</dbReference>
<proteinExistence type="predicted"/>
<organism evidence="1 2">
    <name type="scientific">Syntrophorhabdus aromaticivorans</name>
    <dbReference type="NCBI Taxonomy" id="328301"/>
    <lineage>
        <taxon>Bacteria</taxon>
        <taxon>Pseudomonadati</taxon>
        <taxon>Thermodesulfobacteriota</taxon>
        <taxon>Syntrophorhabdia</taxon>
        <taxon>Syntrophorhabdales</taxon>
        <taxon>Syntrophorhabdaceae</taxon>
        <taxon>Syntrophorhabdus</taxon>
    </lineage>
</organism>
<dbReference type="AlphaFoldDB" id="A0A351U1S0"/>
<reference evidence="1" key="2">
    <citation type="submission" date="2020-01" db="EMBL/GenBank/DDBJ databases">
        <authorList>
            <person name="Campanaro S."/>
        </authorList>
    </citation>
    <scope>NUCLEOTIDE SEQUENCE</scope>
    <source>
        <strain evidence="1">AS06rmzACSIP_7</strain>
    </source>
</reference>
<dbReference type="Proteomes" id="UP000777265">
    <property type="component" value="Unassembled WGS sequence"/>
</dbReference>
<sequence length="220" mass="25387">MNKAKLIITVVLILLVGIFTGSLGTRIYLEHQLERSETGRSRHHEDKVKRTMERLTRDLSLDSKQRDEIRKIIVLTEAKAAGIKVSYQPDLVRIHDHGLALIKEKLNEEQKRKLQAREERLSRRFSSSYFRSLRIAQAALPDIATLKDRLGLTKTQESQVARIIEDQRAQQEQIIAKYENVDNPDLAAVRSELTEAQKTTARRLSEALAEDQMARYRTMQ</sequence>
<protein>
    <submittedName>
        <fullName evidence="1">Uncharacterized protein</fullName>
    </submittedName>
</protein>
<comment type="caution">
    <text evidence="1">The sequence shown here is derived from an EMBL/GenBank/DDBJ whole genome shotgun (WGS) entry which is preliminary data.</text>
</comment>
<evidence type="ECO:0000313" key="1">
    <source>
        <dbReference type="EMBL" id="NLW35708.1"/>
    </source>
</evidence>
<evidence type="ECO:0000313" key="2">
    <source>
        <dbReference type="Proteomes" id="UP000777265"/>
    </source>
</evidence>
<dbReference type="STRING" id="909663.GCA_000512235_01993"/>
<accession>A0A351U1S0</accession>
<name>A0A351U1S0_9BACT</name>
<reference evidence="1" key="1">
    <citation type="journal article" date="2020" name="Biotechnol. Biofuels">
        <title>New insights from the biogas microbiome by comprehensive genome-resolved metagenomics of nearly 1600 species originating from multiple anaerobic digesters.</title>
        <authorList>
            <person name="Campanaro S."/>
            <person name="Treu L."/>
            <person name="Rodriguez-R L.M."/>
            <person name="Kovalovszki A."/>
            <person name="Ziels R.M."/>
            <person name="Maus I."/>
            <person name="Zhu X."/>
            <person name="Kougias P.G."/>
            <person name="Basile A."/>
            <person name="Luo G."/>
            <person name="Schluter A."/>
            <person name="Konstantinidis K.T."/>
            <person name="Angelidaki I."/>
        </authorList>
    </citation>
    <scope>NUCLEOTIDE SEQUENCE</scope>
    <source>
        <strain evidence="1">AS06rmzACSIP_7</strain>
    </source>
</reference>
<gene>
    <name evidence="1" type="ORF">GXY80_09550</name>
</gene>